<organism evidence="1 2">
    <name type="scientific">Schistosoma mattheei</name>
    <dbReference type="NCBI Taxonomy" id="31246"/>
    <lineage>
        <taxon>Eukaryota</taxon>
        <taxon>Metazoa</taxon>
        <taxon>Spiralia</taxon>
        <taxon>Lophotrochozoa</taxon>
        <taxon>Platyhelminthes</taxon>
        <taxon>Trematoda</taxon>
        <taxon>Digenea</taxon>
        <taxon>Strigeidida</taxon>
        <taxon>Schistosomatoidea</taxon>
        <taxon>Schistosomatidae</taxon>
        <taxon>Schistosoma</taxon>
    </lineage>
</organism>
<accession>A0A3P8DZE4</accession>
<evidence type="ECO:0000313" key="1">
    <source>
        <dbReference type="EMBL" id="VDP37435.1"/>
    </source>
</evidence>
<evidence type="ECO:0000313" key="2">
    <source>
        <dbReference type="Proteomes" id="UP000269396"/>
    </source>
</evidence>
<reference evidence="1 2" key="1">
    <citation type="submission" date="2018-11" db="EMBL/GenBank/DDBJ databases">
        <authorList>
            <consortium name="Pathogen Informatics"/>
        </authorList>
    </citation>
    <scope>NUCLEOTIDE SEQUENCE [LARGE SCALE GENOMIC DNA]</scope>
    <source>
        <strain>Denwood</strain>
        <strain evidence="2">Zambia</strain>
    </source>
</reference>
<keyword evidence="2" id="KW-1185">Reference proteome</keyword>
<dbReference type="AlphaFoldDB" id="A0A3P8DZE4"/>
<sequence>MLFILFISGSISQHNVLFGLPLFCSPSGFQVRACLVMRFDDLHNLETGLFSPTEACC</sequence>
<gene>
    <name evidence="1" type="ORF">SMTD_LOCUS7076</name>
</gene>
<name>A0A3P8DZE4_9TREM</name>
<dbReference type="Proteomes" id="UP000269396">
    <property type="component" value="Unassembled WGS sequence"/>
</dbReference>
<proteinExistence type="predicted"/>
<dbReference type="EMBL" id="UZAL01027979">
    <property type="protein sequence ID" value="VDP37435.1"/>
    <property type="molecule type" value="Genomic_DNA"/>
</dbReference>
<protein>
    <submittedName>
        <fullName evidence="1">Uncharacterized protein</fullName>
    </submittedName>
</protein>